<keyword evidence="7" id="KW-0539">Nucleus</keyword>
<evidence type="ECO:0000256" key="7">
    <source>
        <dbReference type="ARBA" id="ARBA00023242"/>
    </source>
</evidence>
<comment type="caution">
    <text evidence="9">The sequence shown here is derived from an EMBL/GenBank/DDBJ whole genome shotgun (WGS) entry which is preliminary data.</text>
</comment>
<dbReference type="Proteomes" id="UP001159405">
    <property type="component" value="Unassembled WGS sequence"/>
</dbReference>
<evidence type="ECO:0000256" key="2">
    <source>
        <dbReference type="ARBA" id="ARBA00004123"/>
    </source>
</evidence>
<keyword evidence="6" id="KW-0378">Hydrolase</keyword>
<reference evidence="9 10" key="1">
    <citation type="submission" date="2022-05" db="EMBL/GenBank/DDBJ databases">
        <authorList>
            <consortium name="Genoscope - CEA"/>
            <person name="William W."/>
        </authorList>
    </citation>
    <scope>NUCLEOTIDE SEQUENCE [LARGE SCALE GENOMIC DNA]</scope>
</reference>
<keyword evidence="5" id="KW-0479">Metal-binding</keyword>
<gene>
    <name evidence="9" type="ORF">PLOB_00016535</name>
</gene>
<evidence type="ECO:0000256" key="3">
    <source>
        <dbReference type="ARBA" id="ARBA00006958"/>
    </source>
</evidence>
<evidence type="ECO:0000256" key="1">
    <source>
        <dbReference type="ARBA" id="ARBA00001968"/>
    </source>
</evidence>
<evidence type="ECO:0000256" key="5">
    <source>
        <dbReference type="ARBA" id="ARBA00022723"/>
    </source>
</evidence>
<dbReference type="InterPro" id="IPR027806">
    <property type="entry name" value="HARBI1_dom"/>
</dbReference>
<comment type="similarity">
    <text evidence="3">Belongs to the HARBI1 family.</text>
</comment>
<dbReference type="Pfam" id="PF13359">
    <property type="entry name" value="DDE_Tnp_4"/>
    <property type="match status" value="1"/>
</dbReference>
<evidence type="ECO:0000259" key="8">
    <source>
        <dbReference type="Pfam" id="PF13359"/>
    </source>
</evidence>
<comment type="subcellular location">
    <subcellularLocation>
        <location evidence="2">Nucleus</location>
    </subcellularLocation>
</comment>
<evidence type="ECO:0000313" key="10">
    <source>
        <dbReference type="Proteomes" id="UP001159405"/>
    </source>
</evidence>
<evidence type="ECO:0000256" key="6">
    <source>
        <dbReference type="ARBA" id="ARBA00022801"/>
    </source>
</evidence>
<evidence type="ECO:0000313" key="9">
    <source>
        <dbReference type="EMBL" id="CAH3033462.1"/>
    </source>
</evidence>
<dbReference type="EMBL" id="CALNXK010000002">
    <property type="protein sequence ID" value="CAH3033462.1"/>
    <property type="molecule type" value="Genomic_DNA"/>
</dbReference>
<comment type="cofactor">
    <cofactor evidence="1">
        <name>a divalent metal cation</name>
        <dbReference type="ChEBI" id="CHEBI:60240"/>
    </cofactor>
</comment>
<feature type="domain" description="DDE Tnp4" evidence="8">
    <location>
        <begin position="94"/>
        <end position="133"/>
    </location>
</feature>
<organism evidence="9 10">
    <name type="scientific">Porites lobata</name>
    <dbReference type="NCBI Taxonomy" id="104759"/>
    <lineage>
        <taxon>Eukaryota</taxon>
        <taxon>Metazoa</taxon>
        <taxon>Cnidaria</taxon>
        <taxon>Anthozoa</taxon>
        <taxon>Hexacorallia</taxon>
        <taxon>Scleractinia</taxon>
        <taxon>Fungiina</taxon>
        <taxon>Poritidae</taxon>
        <taxon>Porites</taxon>
    </lineage>
</organism>
<evidence type="ECO:0000256" key="4">
    <source>
        <dbReference type="ARBA" id="ARBA00022722"/>
    </source>
</evidence>
<proteinExistence type="inferred from homology"/>
<protein>
    <recommendedName>
        <fullName evidence="8">DDE Tnp4 domain-containing protein</fullName>
    </recommendedName>
</protein>
<dbReference type="PANTHER" id="PTHR22930">
    <property type="match status" value="1"/>
</dbReference>
<accession>A0ABN8MQ83</accession>
<keyword evidence="10" id="KW-1185">Reference proteome</keyword>
<feature type="non-terminal residue" evidence="9">
    <location>
        <position position="1"/>
    </location>
</feature>
<sequence>ARWRRRVWAWPRPQNWFDVLLVSPGMELLSKPYFRMSRKTYDELCNVLRADLIKQDTRMRRPVSVEKRVAVGLWRLANGDTYRSCGLQFAIGEAVVERAFGMLKGRWRILANKNQQHYKSVSRTVTAACVLHNFCQMQGESYDEDLRNPLGQHDDDDEGVALGGKPIRQLILNHLIAEGVL</sequence>
<keyword evidence="4" id="KW-0540">Nuclease</keyword>
<dbReference type="InterPro" id="IPR045249">
    <property type="entry name" value="HARBI1-like"/>
</dbReference>
<dbReference type="PANTHER" id="PTHR22930:SF85">
    <property type="entry name" value="GH03217P-RELATED"/>
    <property type="match status" value="1"/>
</dbReference>
<name>A0ABN8MQ83_9CNID</name>